<dbReference type="Proteomes" id="UP000266292">
    <property type="component" value="Chromosome"/>
</dbReference>
<accession>A0A1X9YY82</accession>
<feature type="domain" description="Rhodanese" evidence="3">
    <location>
        <begin position="15"/>
        <end position="133"/>
    </location>
</feature>
<dbReference type="InterPro" id="IPR045078">
    <property type="entry name" value="TST/MPST-like"/>
</dbReference>
<dbReference type="Pfam" id="PF00581">
    <property type="entry name" value="Rhodanese"/>
    <property type="match status" value="2"/>
</dbReference>
<evidence type="ECO:0000259" key="3">
    <source>
        <dbReference type="PROSITE" id="PS50206"/>
    </source>
</evidence>
<evidence type="ECO:0000313" key="5">
    <source>
        <dbReference type="Proteomes" id="UP000266292"/>
    </source>
</evidence>
<dbReference type="PANTHER" id="PTHR11364">
    <property type="entry name" value="THIOSULFATE SULFERTANSFERASE"/>
    <property type="match status" value="1"/>
</dbReference>
<dbReference type="KEGG" id="pact:CA264_07665"/>
<feature type="domain" description="Rhodanese" evidence="3">
    <location>
        <begin position="164"/>
        <end position="277"/>
    </location>
</feature>
<keyword evidence="5" id="KW-1185">Reference proteome</keyword>
<organism evidence="4 5">
    <name type="scientific">Pontibacter actiniarum</name>
    <dbReference type="NCBI Taxonomy" id="323450"/>
    <lineage>
        <taxon>Bacteria</taxon>
        <taxon>Pseudomonadati</taxon>
        <taxon>Bacteroidota</taxon>
        <taxon>Cytophagia</taxon>
        <taxon>Cytophagales</taxon>
        <taxon>Hymenobacteraceae</taxon>
        <taxon>Pontibacter</taxon>
    </lineage>
</organism>
<dbReference type="STRING" id="709015.GCA_000472485_01540"/>
<reference evidence="5" key="1">
    <citation type="submission" date="2017-05" db="EMBL/GenBank/DDBJ databases">
        <authorList>
            <person name="Ray J."/>
            <person name="Price M."/>
            <person name="Deutschbauer A."/>
        </authorList>
    </citation>
    <scope>NUCLEOTIDE SEQUENCE [LARGE SCALE GENOMIC DNA]</scope>
    <source>
        <strain evidence="5">DSM 19842</strain>
    </source>
</reference>
<name>A0A1X9YY82_9BACT</name>
<evidence type="ECO:0000256" key="2">
    <source>
        <dbReference type="ARBA" id="ARBA00022737"/>
    </source>
</evidence>
<dbReference type="AlphaFoldDB" id="A0A1X9YY82"/>
<dbReference type="RefSeq" id="WP_025606047.1">
    <property type="nucleotide sequence ID" value="NZ_CP021235.1"/>
</dbReference>
<dbReference type="InterPro" id="IPR036873">
    <property type="entry name" value="Rhodanese-like_dom_sf"/>
</dbReference>
<dbReference type="EMBL" id="CP021235">
    <property type="protein sequence ID" value="ARS37772.1"/>
    <property type="molecule type" value="Genomic_DNA"/>
</dbReference>
<keyword evidence="1 4" id="KW-0808">Transferase</keyword>
<dbReference type="CDD" id="cd01448">
    <property type="entry name" value="TST_Repeat_1"/>
    <property type="match status" value="1"/>
</dbReference>
<sequence length="282" mass="30206">MVPIIKPHALLSLGQKQNLVLVDVRTGPDARLKYNAAHLKGALYVDLEQDLANKNASPADGGRHPLPGINRFSSLLGQLGIAPESHVVVYDDKYGANAAARFWWMLRAAGHTQVQVMDGGYQAAVAVGVPTGAAAETPAARAPYPFEAWHLPTADINQTANAARAAASLVIDVRAPERFRGEKEPIDLVAGHIPGAVNIPFTTNLDASGFFVPPGQLYTRYRKALCNRKAEDVVVHCGSGVTACHTMLAMDYAGLGIPQLYVGSWSEWSRNERPVATGIEVP</sequence>
<dbReference type="SUPFAM" id="SSF52821">
    <property type="entry name" value="Rhodanese/Cell cycle control phosphatase"/>
    <property type="match status" value="2"/>
</dbReference>
<protein>
    <submittedName>
        <fullName evidence="4">Sulfurtransferase</fullName>
    </submittedName>
</protein>
<dbReference type="GO" id="GO:0004792">
    <property type="term" value="F:thiosulfate-cyanide sulfurtransferase activity"/>
    <property type="evidence" value="ECO:0007669"/>
    <property type="project" value="TreeGrafter"/>
</dbReference>
<proteinExistence type="predicted"/>
<dbReference type="PANTHER" id="PTHR11364:SF27">
    <property type="entry name" value="SULFURTRANSFERASE"/>
    <property type="match status" value="1"/>
</dbReference>
<evidence type="ECO:0000313" key="4">
    <source>
        <dbReference type="EMBL" id="ARS37772.1"/>
    </source>
</evidence>
<dbReference type="InterPro" id="IPR001763">
    <property type="entry name" value="Rhodanese-like_dom"/>
</dbReference>
<dbReference type="Gene3D" id="3.40.250.10">
    <property type="entry name" value="Rhodanese-like domain"/>
    <property type="match status" value="2"/>
</dbReference>
<dbReference type="CDD" id="cd01449">
    <property type="entry name" value="TST_Repeat_2"/>
    <property type="match status" value="1"/>
</dbReference>
<dbReference type="PROSITE" id="PS50206">
    <property type="entry name" value="RHODANESE_3"/>
    <property type="match status" value="2"/>
</dbReference>
<evidence type="ECO:0000256" key="1">
    <source>
        <dbReference type="ARBA" id="ARBA00022679"/>
    </source>
</evidence>
<keyword evidence="2" id="KW-0677">Repeat</keyword>
<dbReference type="SMART" id="SM00450">
    <property type="entry name" value="RHOD"/>
    <property type="match status" value="2"/>
</dbReference>
<dbReference type="OrthoDB" id="9770030at2"/>
<gene>
    <name evidence="4" type="ORF">CA264_07665</name>
</gene>